<dbReference type="OrthoDB" id="7692121at2759"/>
<gene>
    <name evidence="1" type="ORF">DAPPUDRAFT_248782</name>
</gene>
<protein>
    <submittedName>
        <fullName evidence="1">Uncharacterized protein</fullName>
    </submittedName>
</protein>
<accession>E9GV73</accession>
<evidence type="ECO:0000313" key="1">
    <source>
        <dbReference type="EMBL" id="EFX76612.1"/>
    </source>
</evidence>
<keyword evidence="2" id="KW-1185">Reference proteome</keyword>
<dbReference type="AlphaFoldDB" id="E9GV73"/>
<dbReference type="HOGENOM" id="CLU_2529738_0_0_1"/>
<reference evidence="1 2" key="1">
    <citation type="journal article" date="2011" name="Science">
        <title>The ecoresponsive genome of Daphnia pulex.</title>
        <authorList>
            <person name="Colbourne J.K."/>
            <person name="Pfrender M.E."/>
            <person name="Gilbert D."/>
            <person name="Thomas W.K."/>
            <person name="Tucker A."/>
            <person name="Oakley T.H."/>
            <person name="Tokishita S."/>
            <person name="Aerts A."/>
            <person name="Arnold G.J."/>
            <person name="Basu M.K."/>
            <person name="Bauer D.J."/>
            <person name="Caceres C.E."/>
            <person name="Carmel L."/>
            <person name="Casola C."/>
            <person name="Choi J.H."/>
            <person name="Detter J.C."/>
            <person name="Dong Q."/>
            <person name="Dusheyko S."/>
            <person name="Eads B.D."/>
            <person name="Frohlich T."/>
            <person name="Geiler-Samerotte K.A."/>
            <person name="Gerlach D."/>
            <person name="Hatcher P."/>
            <person name="Jogdeo S."/>
            <person name="Krijgsveld J."/>
            <person name="Kriventseva E.V."/>
            <person name="Kultz D."/>
            <person name="Laforsch C."/>
            <person name="Lindquist E."/>
            <person name="Lopez J."/>
            <person name="Manak J.R."/>
            <person name="Muller J."/>
            <person name="Pangilinan J."/>
            <person name="Patwardhan R.P."/>
            <person name="Pitluck S."/>
            <person name="Pritham E.J."/>
            <person name="Rechtsteiner A."/>
            <person name="Rho M."/>
            <person name="Rogozin I.B."/>
            <person name="Sakarya O."/>
            <person name="Salamov A."/>
            <person name="Schaack S."/>
            <person name="Shapiro H."/>
            <person name="Shiga Y."/>
            <person name="Skalitzky C."/>
            <person name="Smith Z."/>
            <person name="Souvorov A."/>
            <person name="Sung W."/>
            <person name="Tang Z."/>
            <person name="Tsuchiya D."/>
            <person name="Tu H."/>
            <person name="Vos H."/>
            <person name="Wang M."/>
            <person name="Wolf Y.I."/>
            <person name="Yamagata H."/>
            <person name="Yamada T."/>
            <person name="Ye Y."/>
            <person name="Shaw J.R."/>
            <person name="Andrews J."/>
            <person name="Crease T.J."/>
            <person name="Tang H."/>
            <person name="Lucas S.M."/>
            <person name="Robertson H.M."/>
            <person name="Bork P."/>
            <person name="Koonin E.V."/>
            <person name="Zdobnov E.M."/>
            <person name="Grigoriev I.V."/>
            <person name="Lynch M."/>
            <person name="Boore J.L."/>
        </authorList>
    </citation>
    <scope>NUCLEOTIDE SEQUENCE [LARGE SCALE GENOMIC DNA]</scope>
</reference>
<evidence type="ECO:0000313" key="2">
    <source>
        <dbReference type="Proteomes" id="UP000000305"/>
    </source>
</evidence>
<proteinExistence type="predicted"/>
<dbReference type="Proteomes" id="UP000000305">
    <property type="component" value="Unassembled WGS sequence"/>
</dbReference>
<dbReference type="KEGG" id="dpx:DAPPUDRAFT_248782"/>
<dbReference type="EMBL" id="GL732567">
    <property type="protein sequence ID" value="EFX76612.1"/>
    <property type="molecule type" value="Genomic_DNA"/>
</dbReference>
<name>E9GV73_DAPPU</name>
<dbReference type="InParanoid" id="E9GV73"/>
<organism evidence="1 2">
    <name type="scientific">Daphnia pulex</name>
    <name type="common">Water flea</name>
    <dbReference type="NCBI Taxonomy" id="6669"/>
    <lineage>
        <taxon>Eukaryota</taxon>
        <taxon>Metazoa</taxon>
        <taxon>Ecdysozoa</taxon>
        <taxon>Arthropoda</taxon>
        <taxon>Crustacea</taxon>
        <taxon>Branchiopoda</taxon>
        <taxon>Diplostraca</taxon>
        <taxon>Cladocera</taxon>
        <taxon>Anomopoda</taxon>
        <taxon>Daphniidae</taxon>
        <taxon>Daphnia</taxon>
    </lineage>
</organism>
<sequence length="84" mass="9558">MSTWELEVMRDHLRDALSRVTALLIQNLTQRDRLLVEREKNYDVITAILQAASPKRILKEITSTGSVCAMTCVPANSRLCQENK</sequence>